<gene>
    <name evidence="2" type="ORF">POCTA_138.1.T0120357</name>
</gene>
<name>A0A8S1SS31_PAROT</name>
<keyword evidence="1" id="KW-1133">Transmembrane helix</keyword>
<keyword evidence="1" id="KW-0812">Transmembrane</keyword>
<accession>A0A8S1SS31</accession>
<keyword evidence="3" id="KW-1185">Reference proteome</keyword>
<evidence type="ECO:0000256" key="1">
    <source>
        <dbReference type="SAM" id="Phobius"/>
    </source>
</evidence>
<dbReference type="EMBL" id="CAJJDP010000011">
    <property type="protein sequence ID" value="CAD8141294.1"/>
    <property type="molecule type" value="Genomic_DNA"/>
</dbReference>
<evidence type="ECO:0000313" key="3">
    <source>
        <dbReference type="Proteomes" id="UP000683925"/>
    </source>
</evidence>
<feature type="transmembrane region" description="Helical" evidence="1">
    <location>
        <begin position="12"/>
        <end position="34"/>
    </location>
</feature>
<dbReference type="Proteomes" id="UP000683925">
    <property type="component" value="Unassembled WGS sequence"/>
</dbReference>
<keyword evidence="1" id="KW-0472">Membrane</keyword>
<dbReference type="AlphaFoldDB" id="A0A8S1SS31"/>
<reference evidence="2" key="1">
    <citation type="submission" date="2021-01" db="EMBL/GenBank/DDBJ databases">
        <authorList>
            <consortium name="Genoscope - CEA"/>
            <person name="William W."/>
        </authorList>
    </citation>
    <scope>NUCLEOTIDE SEQUENCE</scope>
</reference>
<protein>
    <submittedName>
        <fullName evidence="2">Uncharacterized protein</fullName>
    </submittedName>
</protein>
<sequence length="49" mass="5937">MRMPIVKYKNDGVEFLFLGSLIWFTQFQSIMNILKNDYHTKESNYLQFS</sequence>
<evidence type="ECO:0000313" key="2">
    <source>
        <dbReference type="EMBL" id="CAD8141294.1"/>
    </source>
</evidence>
<organism evidence="2 3">
    <name type="scientific">Paramecium octaurelia</name>
    <dbReference type="NCBI Taxonomy" id="43137"/>
    <lineage>
        <taxon>Eukaryota</taxon>
        <taxon>Sar</taxon>
        <taxon>Alveolata</taxon>
        <taxon>Ciliophora</taxon>
        <taxon>Intramacronucleata</taxon>
        <taxon>Oligohymenophorea</taxon>
        <taxon>Peniculida</taxon>
        <taxon>Parameciidae</taxon>
        <taxon>Paramecium</taxon>
    </lineage>
</organism>
<proteinExistence type="predicted"/>
<comment type="caution">
    <text evidence="2">The sequence shown here is derived from an EMBL/GenBank/DDBJ whole genome shotgun (WGS) entry which is preliminary data.</text>
</comment>